<dbReference type="RefSeq" id="YP_010014052.1">
    <property type="nucleotide sequence ID" value="NC_053515.1"/>
</dbReference>
<dbReference type="KEGG" id="vg:63210709"/>
<accession>A0A1L6BYT2</accession>
<reference evidence="1 2" key="1">
    <citation type="submission" date="2016-11" db="EMBL/GenBank/DDBJ databases">
        <authorList>
            <person name="Brown T."/>
            <person name="Davidson K."/>
            <person name="Doll Z."/>
            <person name="Jansson R."/>
            <person name="Janyszek T."/>
            <person name="Lwin C."/>
            <person name="Patil S."/>
            <person name="Piper J."/>
            <person name="Rajendiran N."/>
            <person name="Rittenhouse N.L."/>
            <person name="Younker T.P."/>
            <person name="Zhang J."/>
            <person name="Garlena R.A."/>
            <person name="Russell D.A."/>
            <person name="Pope W.H."/>
            <person name="Jacobs-Sera D."/>
            <person name="Hatfull G.F."/>
        </authorList>
    </citation>
    <scope>NUCLEOTIDE SEQUENCE [LARGE SCALE GENOMIC DNA]</scope>
</reference>
<dbReference type="InterPro" id="IPR058002">
    <property type="entry name" value="Gp82"/>
</dbReference>
<dbReference type="Proteomes" id="UP000225965">
    <property type="component" value="Segment"/>
</dbReference>
<protein>
    <submittedName>
        <fullName evidence="1">Uncharacterized protein</fullName>
    </submittedName>
</protein>
<evidence type="ECO:0000313" key="2">
    <source>
        <dbReference type="Proteomes" id="UP000225965"/>
    </source>
</evidence>
<proteinExistence type="predicted"/>
<dbReference type="Pfam" id="PF25735">
    <property type="entry name" value="Phage_L5_gp82"/>
    <property type="match status" value="1"/>
</dbReference>
<keyword evidence="2" id="KW-1185">Reference proteome</keyword>
<sequence>MAYEIHSYQGRNIDPGQKVFAYRNLHRDLWSLVAREGENKGKVIGHADGVVLIDAKFTVREGGRQRVIRERRKNVHAGVVGTMVHIDDPRIKDVLPGTQARYNPYAAGTFTLGYTGAPVESADLVDLAPDGKAYI</sequence>
<gene>
    <name evidence="1" type="primary">167</name>
    <name evidence="1" type="ORF">PBI_MRMAGOO_167</name>
</gene>
<dbReference type="GeneID" id="63210709"/>
<organism evidence="1 2">
    <name type="scientific">Mycobacterium phage MrMagoo</name>
    <dbReference type="NCBI Taxonomy" id="1927020"/>
    <lineage>
        <taxon>Viruses</taxon>
        <taxon>Duplodnaviria</taxon>
        <taxon>Heunggongvirae</taxon>
        <taxon>Uroviricota</taxon>
        <taxon>Caudoviricetes</taxon>
        <taxon>Vilmaviridae</taxon>
        <taxon>Mclasvirinae</taxon>
        <taxon>Reyvirus</taxon>
        <taxon>Reyvirus mrmagoo</taxon>
    </lineage>
</organism>
<name>A0A1L6BYT2_9CAUD</name>
<evidence type="ECO:0000313" key="1">
    <source>
        <dbReference type="EMBL" id="APQ42249.1"/>
    </source>
</evidence>
<dbReference type="EMBL" id="KY223999">
    <property type="protein sequence ID" value="APQ42249.1"/>
    <property type="molecule type" value="Genomic_DNA"/>
</dbReference>